<evidence type="ECO:0000256" key="1">
    <source>
        <dbReference type="ARBA" id="ARBA00022617"/>
    </source>
</evidence>
<proteinExistence type="predicted"/>
<organism evidence="7 8">
    <name type="scientific">Hydrocarboniphaga effusa AP103</name>
    <dbReference type="NCBI Taxonomy" id="1172194"/>
    <lineage>
        <taxon>Bacteria</taxon>
        <taxon>Pseudomonadati</taxon>
        <taxon>Pseudomonadota</taxon>
        <taxon>Gammaproteobacteria</taxon>
        <taxon>Nevskiales</taxon>
        <taxon>Nevskiaceae</taxon>
        <taxon>Hydrocarboniphaga</taxon>
    </lineage>
</organism>
<dbReference type="STRING" id="1172194.WQQ_13250"/>
<feature type="domain" description="Cytochrome c" evidence="6">
    <location>
        <begin position="50"/>
        <end position="147"/>
    </location>
</feature>
<protein>
    <recommendedName>
        <fullName evidence="6">Cytochrome c domain-containing protein</fullName>
    </recommendedName>
</protein>
<dbReference type="InterPro" id="IPR036909">
    <property type="entry name" value="Cyt_c-like_dom_sf"/>
</dbReference>
<feature type="signal peptide" evidence="5">
    <location>
        <begin position="1"/>
        <end position="18"/>
    </location>
</feature>
<keyword evidence="1 4" id="KW-0349">Heme</keyword>
<sequence>MKARLACLSAVFAIAAWAAPEPATPTVDASDLPALGKNWLETNPYRGNAEIAELGHQIYSQTCQRCHGPDADGSRSPAADLRRLDAYCLRIEDADLRAWCTRDVDAYFLKSIRHGKKFVGTVHMPPWEGVLSQEQMWAIKTYIETRKP</sequence>
<comment type="caution">
    <text evidence="7">The sequence shown here is derived from an EMBL/GenBank/DDBJ whole genome shotgun (WGS) entry which is preliminary data.</text>
</comment>
<gene>
    <name evidence="7" type="ORF">WQQ_13250</name>
</gene>
<evidence type="ECO:0000313" key="7">
    <source>
        <dbReference type="EMBL" id="EIT71188.1"/>
    </source>
</evidence>
<dbReference type="SUPFAM" id="SSF46626">
    <property type="entry name" value="Cytochrome c"/>
    <property type="match status" value="1"/>
</dbReference>
<dbReference type="InterPro" id="IPR009056">
    <property type="entry name" value="Cyt_c-like_dom"/>
</dbReference>
<dbReference type="OrthoDB" id="9797504at2"/>
<dbReference type="EMBL" id="AKGD01000001">
    <property type="protein sequence ID" value="EIT71188.1"/>
    <property type="molecule type" value="Genomic_DNA"/>
</dbReference>
<evidence type="ECO:0000313" key="8">
    <source>
        <dbReference type="Proteomes" id="UP000003704"/>
    </source>
</evidence>
<dbReference type="Proteomes" id="UP000003704">
    <property type="component" value="Unassembled WGS sequence"/>
</dbReference>
<evidence type="ECO:0000256" key="4">
    <source>
        <dbReference type="PROSITE-ProRule" id="PRU00433"/>
    </source>
</evidence>
<accession>I8TC27</accession>
<dbReference type="PROSITE" id="PS51007">
    <property type="entry name" value="CYTC"/>
    <property type="match status" value="1"/>
</dbReference>
<keyword evidence="5" id="KW-0732">Signal</keyword>
<dbReference type="AlphaFoldDB" id="I8TC27"/>
<evidence type="ECO:0000256" key="5">
    <source>
        <dbReference type="SAM" id="SignalP"/>
    </source>
</evidence>
<dbReference type="Pfam" id="PF13442">
    <property type="entry name" value="Cytochrome_CBB3"/>
    <property type="match status" value="1"/>
</dbReference>
<dbReference type="GO" id="GO:0020037">
    <property type="term" value="F:heme binding"/>
    <property type="evidence" value="ECO:0007669"/>
    <property type="project" value="InterPro"/>
</dbReference>
<evidence type="ECO:0000259" key="6">
    <source>
        <dbReference type="PROSITE" id="PS51007"/>
    </source>
</evidence>
<dbReference type="Gene3D" id="1.10.760.10">
    <property type="entry name" value="Cytochrome c-like domain"/>
    <property type="match status" value="1"/>
</dbReference>
<evidence type="ECO:0000256" key="2">
    <source>
        <dbReference type="ARBA" id="ARBA00022723"/>
    </source>
</evidence>
<dbReference type="GO" id="GO:0046872">
    <property type="term" value="F:metal ion binding"/>
    <property type="evidence" value="ECO:0007669"/>
    <property type="project" value="UniProtKB-KW"/>
</dbReference>
<keyword evidence="2 4" id="KW-0479">Metal-binding</keyword>
<name>I8TC27_9GAMM</name>
<reference evidence="7 8" key="1">
    <citation type="journal article" date="2012" name="J. Bacteriol.">
        <title>Genome Sequence of n-Alkane-Degrading Hydrocarboniphaga effusa Strain AP103T (ATCC BAA-332T).</title>
        <authorList>
            <person name="Chang H.K."/>
            <person name="Zylstra G.J."/>
            <person name="Chae J.C."/>
        </authorList>
    </citation>
    <scope>NUCLEOTIDE SEQUENCE [LARGE SCALE GENOMIC DNA]</scope>
    <source>
        <strain evidence="7 8">AP103</strain>
    </source>
</reference>
<dbReference type="GO" id="GO:0009055">
    <property type="term" value="F:electron transfer activity"/>
    <property type="evidence" value="ECO:0007669"/>
    <property type="project" value="InterPro"/>
</dbReference>
<feature type="chain" id="PRO_5003714485" description="Cytochrome c domain-containing protein" evidence="5">
    <location>
        <begin position="19"/>
        <end position="148"/>
    </location>
</feature>
<keyword evidence="8" id="KW-1185">Reference proteome</keyword>
<evidence type="ECO:0000256" key="3">
    <source>
        <dbReference type="ARBA" id="ARBA00023004"/>
    </source>
</evidence>
<dbReference type="RefSeq" id="WP_007184279.1">
    <property type="nucleotide sequence ID" value="NZ_AKGD01000001.1"/>
</dbReference>
<keyword evidence="3 4" id="KW-0408">Iron</keyword>